<dbReference type="Proteomes" id="UP001605036">
    <property type="component" value="Unassembled WGS sequence"/>
</dbReference>
<keyword evidence="3" id="KW-1185">Reference proteome</keyword>
<name>A0ABD1XFR0_9MARC</name>
<evidence type="ECO:0000256" key="1">
    <source>
        <dbReference type="SAM" id="MobiDB-lite"/>
    </source>
</evidence>
<gene>
    <name evidence="2" type="ORF">R1flu_026367</name>
</gene>
<dbReference type="AlphaFoldDB" id="A0ABD1XFR0"/>
<evidence type="ECO:0000313" key="2">
    <source>
        <dbReference type="EMBL" id="KAL2607794.1"/>
    </source>
</evidence>
<comment type="caution">
    <text evidence="2">The sequence shown here is derived from an EMBL/GenBank/DDBJ whole genome shotgun (WGS) entry which is preliminary data.</text>
</comment>
<protein>
    <submittedName>
        <fullName evidence="2">Uncharacterized protein</fullName>
    </submittedName>
</protein>
<accession>A0ABD1XFR0</accession>
<reference evidence="2 3" key="1">
    <citation type="submission" date="2024-09" db="EMBL/GenBank/DDBJ databases">
        <title>Chromosome-scale assembly of Riccia fluitans.</title>
        <authorList>
            <person name="Paukszto L."/>
            <person name="Sawicki J."/>
            <person name="Karawczyk K."/>
            <person name="Piernik-Szablinska J."/>
            <person name="Szczecinska M."/>
            <person name="Mazdziarz M."/>
        </authorList>
    </citation>
    <scope>NUCLEOTIDE SEQUENCE [LARGE SCALE GENOMIC DNA]</scope>
    <source>
        <strain evidence="2">Rf_01</strain>
        <tissue evidence="2">Aerial parts of the thallus</tissue>
    </source>
</reference>
<proteinExistence type="predicted"/>
<evidence type="ECO:0000313" key="3">
    <source>
        <dbReference type="Proteomes" id="UP001605036"/>
    </source>
</evidence>
<organism evidence="2 3">
    <name type="scientific">Riccia fluitans</name>
    <dbReference type="NCBI Taxonomy" id="41844"/>
    <lineage>
        <taxon>Eukaryota</taxon>
        <taxon>Viridiplantae</taxon>
        <taxon>Streptophyta</taxon>
        <taxon>Embryophyta</taxon>
        <taxon>Marchantiophyta</taxon>
        <taxon>Marchantiopsida</taxon>
        <taxon>Marchantiidae</taxon>
        <taxon>Marchantiales</taxon>
        <taxon>Ricciaceae</taxon>
        <taxon>Riccia</taxon>
    </lineage>
</organism>
<sequence>MVDDRQDIQIEGRKDLACLHKPRICPESVEVPDVEAIFFGVETAARYFEKQEENTTTGNEDAKIDEDSELGGHSTPVDNDGELAADDCESRLAHDEEASRIPIATMKFEIQGIGPIDPSEYLEELAVSTKAMEDEGHFATRKKFPKWLEYALV</sequence>
<dbReference type="EMBL" id="JBHFFA010000008">
    <property type="protein sequence ID" value="KAL2607794.1"/>
    <property type="molecule type" value="Genomic_DNA"/>
</dbReference>
<feature type="region of interest" description="Disordered" evidence="1">
    <location>
        <begin position="50"/>
        <end position="84"/>
    </location>
</feature>